<protein>
    <submittedName>
        <fullName evidence="1">Gp30</fullName>
    </submittedName>
</protein>
<dbReference type="EMBL" id="CP000124">
    <property type="protein sequence ID" value="ABA49066.1"/>
    <property type="molecule type" value="Genomic_DNA"/>
</dbReference>
<dbReference type="AlphaFoldDB" id="Q3JY20"/>
<name>Q3JY20_BURP1</name>
<evidence type="ECO:0000313" key="2">
    <source>
        <dbReference type="Proteomes" id="UP000002700"/>
    </source>
</evidence>
<reference evidence="1 2" key="1">
    <citation type="submission" date="2005-09" db="EMBL/GenBank/DDBJ databases">
        <authorList>
            <person name="Woods D.E."/>
            <person name="Nierman W.C."/>
        </authorList>
    </citation>
    <scope>NUCLEOTIDE SEQUENCE [LARGE SCALE GENOMIC DNA]</scope>
    <source>
        <strain evidence="1 2">1710b</strain>
    </source>
</reference>
<sequence length="406" mass="43859">MRPRQDGAAVRTVRSLDIWRVFLWGGPRRVSAQPSATSGASSCICALMMNDDEIQAWVADPKRAGTLPFAAFEPRYPHKGVGAALAVRGVLYFKGGYSRDVRREISACFDQYKEVASGALRWFFLEGKRAVSIAKAPSLATLAASLSEDQPFTFAFTSGDSTREASMYGFDAFCLEKWQAALGTRGLDVLSFSLPVPVVKADPDLLPRLFAEFARRLNAIHGHAGYAVNLPPTAREENESSEYFMSNRLGPGLDVGDPFATEVRSLMDNIKTVDWLTLISASMVDRVGGVSVLKSELPMDWYRLTQCSEGLLIRAGVLPAAGVNAGSGDKPVGPPPAYVVLNAALRHLIPDTVSILQRGTVNGDAPVFNSKTSSNAWLRRLDVSSDELLAAKAAVLDTPRLSDSSS</sequence>
<gene>
    <name evidence="1" type="ordered locus">BURPS1710b_0116</name>
</gene>
<dbReference type="HOGENOM" id="CLU_055602_2_0_4"/>
<dbReference type="EnsemblBacteria" id="ABA49066">
    <property type="protein sequence ID" value="ABA49066"/>
    <property type="gene ID" value="BURPS1710b_0116"/>
</dbReference>
<dbReference type="Proteomes" id="UP000002700">
    <property type="component" value="Chromosome I"/>
</dbReference>
<proteinExistence type="predicted"/>
<organism evidence="1 2">
    <name type="scientific">Burkholderia pseudomallei (strain 1710b)</name>
    <dbReference type="NCBI Taxonomy" id="320372"/>
    <lineage>
        <taxon>Bacteria</taxon>
        <taxon>Pseudomonadati</taxon>
        <taxon>Pseudomonadota</taxon>
        <taxon>Betaproteobacteria</taxon>
        <taxon>Burkholderiales</taxon>
        <taxon>Burkholderiaceae</taxon>
        <taxon>Burkholderia</taxon>
        <taxon>pseudomallei group</taxon>
    </lineage>
</organism>
<accession>Q3JY20</accession>
<dbReference type="InterPro" id="IPR021815">
    <property type="entry name" value="TsiV"/>
</dbReference>
<dbReference type="KEGG" id="bpm:BURPS1710b_0116"/>
<evidence type="ECO:0000313" key="1">
    <source>
        <dbReference type="EMBL" id="ABA49066.1"/>
    </source>
</evidence>
<dbReference type="Pfam" id="PF11876">
    <property type="entry name" value="TsiV"/>
    <property type="match status" value="1"/>
</dbReference>